<proteinExistence type="predicted"/>
<reference evidence="3" key="1">
    <citation type="journal article" date="2019" name="Int. J. Syst. Evol. Microbiol.">
        <title>The Global Catalogue of Microorganisms (GCM) 10K type strain sequencing project: providing services to taxonomists for standard genome sequencing and annotation.</title>
        <authorList>
            <consortium name="The Broad Institute Genomics Platform"/>
            <consortium name="The Broad Institute Genome Sequencing Center for Infectious Disease"/>
            <person name="Wu L."/>
            <person name="Ma J."/>
        </authorList>
    </citation>
    <scope>NUCLEOTIDE SEQUENCE [LARGE SCALE GENOMIC DNA]</scope>
    <source>
        <strain evidence="3">JCM 13006</strain>
    </source>
</reference>
<dbReference type="SMART" id="SM01260">
    <property type="entry name" value="LANC_like"/>
    <property type="match status" value="1"/>
</dbReference>
<protein>
    <recommendedName>
        <fullName evidence="1">Lantibiotic biosynthesis protein dehydration domain-containing protein</fullName>
    </recommendedName>
</protein>
<dbReference type="SUPFAM" id="SSF158745">
    <property type="entry name" value="LanC-like"/>
    <property type="match status" value="1"/>
</dbReference>
<dbReference type="RefSeq" id="WP_345695911.1">
    <property type="nucleotide sequence ID" value="NZ_BAABIS010000001.1"/>
</dbReference>
<dbReference type="PIRSF" id="PIRSF037228">
    <property type="entry name" value="Lant_mod_RumM"/>
    <property type="match status" value="1"/>
</dbReference>
<dbReference type="NCBIfam" id="TIGR03897">
    <property type="entry name" value="lanti_2_LanM"/>
    <property type="match status" value="1"/>
</dbReference>
<keyword evidence="3" id="KW-1185">Reference proteome</keyword>
<name>A0ABP9DES5_9ACTN</name>
<dbReference type="EMBL" id="BAABIS010000001">
    <property type="protein sequence ID" value="GAA4840039.1"/>
    <property type="molecule type" value="Genomic_DNA"/>
</dbReference>
<evidence type="ECO:0000259" key="1">
    <source>
        <dbReference type="Pfam" id="PF13575"/>
    </source>
</evidence>
<dbReference type="Pfam" id="PF13575">
    <property type="entry name" value="DUF4135"/>
    <property type="match status" value="1"/>
</dbReference>
<dbReference type="Gene3D" id="1.50.10.10">
    <property type="match status" value="1"/>
</dbReference>
<comment type="caution">
    <text evidence="2">The sequence shown here is derived from an EMBL/GenBank/DDBJ whole genome shotgun (WGS) entry which is preliminary data.</text>
</comment>
<dbReference type="Proteomes" id="UP001501752">
    <property type="component" value="Unassembled WGS sequence"/>
</dbReference>
<dbReference type="InterPro" id="IPR025410">
    <property type="entry name" value="Lant_dehyd"/>
</dbReference>
<sequence>MTERVLLADEPQALPRWWWARGLTLRERLAAPGRPAAAAAVPAPRTAPWSAGDLAGFAARLASLGLGEELASALGDELPERLAARTVRPSWAEYVEKAVAGAPTRIERAEVTGEGAEVFVAALRPLVDTAAAEVAAKLTLPQAECEVVLAAFERRLGGQLARQAARTLVKELHLARTAGRLTGADGRERFASFVARTGTAAGLARLFTRYPVLGRMLGQSATDAAEALVELAERLQADRQALVEGLFEGRDPGPLTGLELALGDTHQGGRAVAVLHFAAGRAVYKPRSVEQHEVLDRAAAWLDAQVPGLGLRTPRSVRGTGYGWLEFIEHRYCESTDQADAFYRRQGALLALLYAVDGADMHYENLIACADQPVLVDAETLFHSGLPTATTAGDDPAARALAASVHRTCLLPHLLIGEHGALDISALGRATDGSYPSDVLRWLDAGTDRMRAVRGPAPSEGARNQPLPQGRAPYADHRAALYEGFRAGYDAICAHRGELLGEDGLLAQWATAPARLIARPTRLYAALLEESTHPDLLRDALARDSVFAVLWTESVGDPARQRLIEHETADLWRGDVPVFFHRPDRADVLTSREVRLAGLQAGSSLATVRAKVAAMDELDRFDQEWVISATLAVAAANAPLTAPRSALAARPVPAVVPEPSRLLSAACGIGDELAARAVPGDGRVNWLGLERVAGEHWAVLPMGAGLAEGYCGVALFLAQLGAVSGAERYTALARQAVRPLPALLSALVADPELAAAVGPGALDGLGGIVYALLRLTDLLGDEELRGCLPDALTALAYAAETVTEEGAHACLADGLAGALTAVRLAHRATGWAPAGELADRLAERLLAVAERHSAAPGFARGGAGIGWALLRHGTADGSAGSAHAQVGASLLRRALRAAPGTGWYAGRPGVQLAAVDALGSGALGDTLPGAAACADLSLRQGALGELESLTVLAERGRTGAREALNHRAGELLALVEQQGPRCGTPENVPSPGLLGGLAGIGYGLLRLGFPERVPSVLTLSL</sequence>
<feature type="domain" description="Lantibiotic biosynthesis protein dehydration" evidence="1">
    <location>
        <begin position="210"/>
        <end position="580"/>
    </location>
</feature>
<dbReference type="CDD" id="cd04792">
    <property type="entry name" value="LanM-like"/>
    <property type="match status" value="1"/>
</dbReference>
<accession>A0ABP9DES5</accession>
<dbReference type="InterPro" id="IPR007822">
    <property type="entry name" value="LANC-like"/>
</dbReference>
<organism evidence="2 3">
    <name type="scientific">Kitasatospora terrestris</name>
    <dbReference type="NCBI Taxonomy" id="258051"/>
    <lineage>
        <taxon>Bacteria</taxon>
        <taxon>Bacillati</taxon>
        <taxon>Actinomycetota</taxon>
        <taxon>Actinomycetes</taxon>
        <taxon>Kitasatosporales</taxon>
        <taxon>Streptomycetaceae</taxon>
        <taxon>Kitasatospora</taxon>
    </lineage>
</organism>
<dbReference type="InterPro" id="IPR017146">
    <property type="entry name" value="Lanti_2_LanM"/>
</dbReference>
<gene>
    <name evidence="2" type="ORF">GCM10023235_14360</name>
</gene>
<evidence type="ECO:0000313" key="3">
    <source>
        <dbReference type="Proteomes" id="UP001501752"/>
    </source>
</evidence>
<dbReference type="Pfam" id="PF05147">
    <property type="entry name" value="LANC_like"/>
    <property type="match status" value="2"/>
</dbReference>
<dbReference type="InterPro" id="IPR012341">
    <property type="entry name" value="6hp_glycosidase-like_sf"/>
</dbReference>
<evidence type="ECO:0000313" key="2">
    <source>
        <dbReference type="EMBL" id="GAA4840039.1"/>
    </source>
</evidence>